<proteinExistence type="predicted"/>
<dbReference type="GO" id="GO:0000175">
    <property type="term" value="F:3'-5'-RNA exonuclease activity"/>
    <property type="evidence" value="ECO:0007669"/>
    <property type="project" value="TreeGrafter"/>
</dbReference>
<evidence type="ECO:0000256" key="1">
    <source>
        <dbReference type="SAM" id="MobiDB-lite"/>
    </source>
</evidence>
<feature type="region of interest" description="Disordered" evidence="1">
    <location>
        <begin position="14"/>
        <end position="34"/>
    </location>
</feature>
<feature type="domain" description="Exosome complex exonuclease RRP44 S1" evidence="2">
    <location>
        <begin position="93"/>
        <end position="183"/>
    </location>
</feature>
<evidence type="ECO:0000259" key="2">
    <source>
        <dbReference type="Pfam" id="PF17215"/>
    </source>
</evidence>
<dbReference type="InterPro" id="IPR012340">
    <property type="entry name" value="NA-bd_OB-fold"/>
</dbReference>
<dbReference type="GO" id="GO:0006402">
    <property type="term" value="P:mRNA catabolic process"/>
    <property type="evidence" value="ECO:0007669"/>
    <property type="project" value="TreeGrafter"/>
</dbReference>
<dbReference type="InterPro" id="IPR050180">
    <property type="entry name" value="RNR_Ribonuclease"/>
</dbReference>
<dbReference type="AlphaFoldDB" id="A0A3P8IDK6"/>
<dbReference type="EMBL" id="UZAN01065584">
    <property type="protein sequence ID" value="VDP93998.1"/>
    <property type="molecule type" value="Genomic_DNA"/>
</dbReference>
<evidence type="ECO:0000313" key="3">
    <source>
        <dbReference type="EMBL" id="VDP93998.1"/>
    </source>
</evidence>
<dbReference type="PANTHER" id="PTHR23355:SF30">
    <property type="entry name" value="DIS3-LIKE EXONUCLEASE 1"/>
    <property type="match status" value="1"/>
</dbReference>
<feature type="compositionally biased region" description="Polar residues" evidence="1">
    <location>
        <begin position="14"/>
        <end position="24"/>
    </location>
</feature>
<dbReference type="GO" id="GO:0016075">
    <property type="term" value="P:rRNA catabolic process"/>
    <property type="evidence" value="ECO:0007669"/>
    <property type="project" value="TreeGrafter"/>
</dbReference>
<dbReference type="InterPro" id="IPR033770">
    <property type="entry name" value="RRP44_S1"/>
</dbReference>
<sequence>MLTALGDCRSALSSKQFSDSTPTDLSDHGGTEDSLLTPEELSVLCRHMNEQHWAAQQVQRASVELFQALFFRDRPENDPIRQADGIICQLRGNNGFVVLVSRFGIRGSVCVKDPQGQVAWMSTKSEDRHRIQWMPAGAGFEVERVYDSTRGDCGRLEVRDPRTGEVQRYSIFDHVTVEIHVTDSVTHGLGLRLQLIRGPHVTKDLSATKSITDGKQLDTQLIESVQDQDTKRRRKRALDEQAATADEMEALDQDVLIARLHEPGSMYHHFRKLLRECNPAQPVVSPGDE</sequence>
<dbReference type="GO" id="GO:0000177">
    <property type="term" value="C:cytoplasmic exosome (RNase complex)"/>
    <property type="evidence" value="ECO:0007669"/>
    <property type="project" value="TreeGrafter"/>
</dbReference>
<name>A0A3P8IDK6_9TREM</name>
<dbReference type="Gene3D" id="2.40.50.140">
    <property type="entry name" value="Nucleic acid-binding proteins"/>
    <property type="match status" value="1"/>
</dbReference>
<accession>A0A3P8IDK6</accession>
<organism evidence="3 4">
    <name type="scientific">Echinostoma caproni</name>
    <dbReference type="NCBI Taxonomy" id="27848"/>
    <lineage>
        <taxon>Eukaryota</taxon>
        <taxon>Metazoa</taxon>
        <taxon>Spiralia</taxon>
        <taxon>Lophotrochozoa</taxon>
        <taxon>Platyhelminthes</taxon>
        <taxon>Trematoda</taxon>
        <taxon>Digenea</taxon>
        <taxon>Plagiorchiida</taxon>
        <taxon>Echinostomata</taxon>
        <taxon>Echinostomatoidea</taxon>
        <taxon>Echinostomatidae</taxon>
        <taxon>Echinostoma</taxon>
    </lineage>
</organism>
<protein>
    <recommendedName>
        <fullName evidence="2">Exosome complex exonuclease RRP44 S1 domain-containing protein</fullName>
    </recommendedName>
</protein>
<dbReference type="PANTHER" id="PTHR23355">
    <property type="entry name" value="RIBONUCLEASE"/>
    <property type="match status" value="1"/>
</dbReference>
<dbReference type="OrthoDB" id="372421at2759"/>
<dbReference type="Pfam" id="PF17215">
    <property type="entry name" value="Rrp44_S1"/>
    <property type="match status" value="1"/>
</dbReference>
<dbReference type="Proteomes" id="UP000272942">
    <property type="component" value="Unassembled WGS sequence"/>
</dbReference>
<keyword evidence="4" id="KW-1185">Reference proteome</keyword>
<reference evidence="3 4" key="1">
    <citation type="submission" date="2018-11" db="EMBL/GenBank/DDBJ databases">
        <authorList>
            <consortium name="Pathogen Informatics"/>
        </authorList>
    </citation>
    <scope>NUCLEOTIDE SEQUENCE [LARGE SCALE GENOMIC DNA]</scope>
    <source>
        <strain evidence="3 4">Egypt</strain>
    </source>
</reference>
<evidence type="ECO:0000313" key="4">
    <source>
        <dbReference type="Proteomes" id="UP000272942"/>
    </source>
</evidence>
<gene>
    <name evidence="3" type="ORF">ECPE_LOCUS16726</name>
</gene>